<evidence type="ECO:0008006" key="3">
    <source>
        <dbReference type="Google" id="ProtNLM"/>
    </source>
</evidence>
<evidence type="ECO:0000313" key="2">
    <source>
        <dbReference type="Proteomes" id="UP000270471"/>
    </source>
</evidence>
<dbReference type="RefSeq" id="WP_121891648.1">
    <property type="nucleotide sequence ID" value="NZ_PENI01000015.1"/>
</dbReference>
<reference evidence="1 2" key="1">
    <citation type="submission" date="2017-11" db="EMBL/GenBank/DDBJ databases">
        <title>Draft genome of actinobacteria isolated from guarana (Paullinia cupana (Mart.) Ducke.</title>
        <authorList>
            <person name="Siqueira K.A."/>
            <person name="Liotti R.G."/>
            <person name="Mendes T.A.O."/>
            <person name="Soares M.A."/>
        </authorList>
    </citation>
    <scope>NUCLEOTIDE SEQUENCE [LARGE SCALE GENOMIC DNA]</scope>
    <source>
        <strain evidence="1 2">193</strain>
    </source>
</reference>
<evidence type="ECO:0000313" key="1">
    <source>
        <dbReference type="EMBL" id="RMB83649.1"/>
    </source>
</evidence>
<gene>
    <name evidence="1" type="ORF">CTZ28_23310</name>
</gene>
<accession>A0A3M0IBP1</accession>
<dbReference type="EMBL" id="PENI01000015">
    <property type="protein sequence ID" value="RMB83649.1"/>
    <property type="molecule type" value="Genomic_DNA"/>
</dbReference>
<organism evidence="1 2">
    <name type="scientific">Streptomyces shenzhenensis</name>
    <dbReference type="NCBI Taxonomy" id="943815"/>
    <lineage>
        <taxon>Bacteria</taxon>
        <taxon>Bacillati</taxon>
        <taxon>Actinomycetota</taxon>
        <taxon>Actinomycetes</taxon>
        <taxon>Kitasatosporales</taxon>
        <taxon>Streptomycetaceae</taxon>
        <taxon>Streptomyces</taxon>
    </lineage>
</organism>
<keyword evidence="2" id="KW-1185">Reference proteome</keyword>
<protein>
    <recommendedName>
        <fullName evidence="3">HK97 gp10 family phage protein</fullName>
    </recommendedName>
</protein>
<proteinExistence type="predicted"/>
<comment type="caution">
    <text evidence="1">The sequence shown here is derived from an EMBL/GenBank/DDBJ whole genome shotgun (WGS) entry which is preliminary data.</text>
</comment>
<sequence length="117" mass="13090">MTQRVRITWNAAPALRRTRTGALRGVRLAVEHVLQVSRRRVPIEEGTLERSGVASVDDASLMGAVSFDTPYAVRQHEDMTLRHDDGRTAKYLEDPVNEEAGAVRDIIAAQVRRELRG</sequence>
<dbReference type="Proteomes" id="UP000270471">
    <property type="component" value="Unassembled WGS sequence"/>
</dbReference>
<dbReference type="AlphaFoldDB" id="A0A3M0IBP1"/>
<dbReference type="OrthoDB" id="1954318at2"/>
<name>A0A3M0IBP1_9ACTN</name>